<accession>A0A7T0PUQ5</accession>
<dbReference type="KEGG" id="arep:ID810_06220"/>
<evidence type="ECO:0000313" key="4">
    <source>
        <dbReference type="Proteomes" id="UP000594637"/>
    </source>
</evidence>
<dbReference type="AlphaFoldDB" id="A0A7T0PUQ5"/>
<dbReference type="EMBL" id="CP063989">
    <property type="protein sequence ID" value="QPL04431.1"/>
    <property type="molecule type" value="Genomic_DNA"/>
</dbReference>
<evidence type="ECO:0000256" key="1">
    <source>
        <dbReference type="SAM" id="SignalP"/>
    </source>
</evidence>
<dbReference type="InterPro" id="IPR027939">
    <property type="entry name" value="NMT1/THI5"/>
</dbReference>
<proteinExistence type="predicted"/>
<dbReference type="SUPFAM" id="SSF53850">
    <property type="entry name" value="Periplasmic binding protein-like II"/>
    <property type="match status" value="1"/>
</dbReference>
<feature type="signal peptide" evidence="1">
    <location>
        <begin position="1"/>
        <end position="29"/>
    </location>
</feature>
<evidence type="ECO:0000313" key="3">
    <source>
        <dbReference type="EMBL" id="QPL04431.1"/>
    </source>
</evidence>
<dbReference type="PROSITE" id="PS51318">
    <property type="entry name" value="TAT"/>
    <property type="match status" value="1"/>
</dbReference>
<dbReference type="InterPro" id="IPR015168">
    <property type="entry name" value="SsuA/THI5"/>
</dbReference>
<dbReference type="Pfam" id="PF09084">
    <property type="entry name" value="NMT1"/>
    <property type="match status" value="1"/>
</dbReference>
<dbReference type="RefSeq" id="WP_166854978.1">
    <property type="nucleotide sequence ID" value="NZ_CP063989.1"/>
</dbReference>
<dbReference type="PANTHER" id="PTHR31528">
    <property type="entry name" value="4-AMINO-5-HYDROXYMETHYL-2-METHYLPYRIMIDINE PHOSPHATE SYNTHASE THI11-RELATED"/>
    <property type="match status" value="1"/>
</dbReference>
<keyword evidence="1" id="KW-0732">Signal</keyword>
<gene>
    <name evidence="3" type="ORF">ID810_06220</name>
</gene>
<dbReference type="PANTHER" id="PTHR31528:SF15">
    <property type="entry name" value="RIBOFLAVIN-BINDING PROTEIN RIBY"/>
    <property type="match status" value="1"/>
</dbReference>
<reference evidence="3 4" key="1">
    <citation type="submission" date="2020-11" db="EMBL/GenBank/DDBJ databases">
        <title>Actinomyces sp. ZJ750.</title>
        <authorList>
            <person name="Zhou J."/>
        </authorList>
    </citation>
    <scope>NUCLEOTIDE SEQUENCE [LARGE SCALE GENOMIC DNA]</scope>
    <source>
        <strain evidence="3 4">ZJ750</strain>
    </source>
</reference>
<feature type="domain" description="SsuA/THI5-like" evidence="2">
    <location>
        <begin position="57"/>
        <end position="266"/>
    </location>
</feature>
<name>A0A7T0PUQ5_9ACTO</name>
<sequence>MTRSLARSTLTRRSLLAAALVAGPAVMLASCSSGTASRGGTASAAADLVIGMTYTPNVQFAPFYMAANAGEYADGVSLRHHGAQEGQFDALLAGTEHLVVASADEAVVAASRGNDLVVVGGYYQRYPGSIIVPEDSTITALANLKGRRLGVPGRTGSTWFTVQLALETAGLSESDVDVQEIGFTQQAALVSGKVDAISGFTNNDAVQLAQNGLPVRTIDVAPQVPLVGASLVTTRALLDTRREDLAAAVTASVAGMELFVADPDGAVEATRAYVTDLVDGTQAARAREVANATAALVKPDADTVVGSLTSEHVGEMIDFLAGHGLLGETTPSTDEVCDPLS</sequence>
<dbReference type="GO" id="GO:0009228">
    <property type="term" value="P:thiamine biosynthetic process"/>
    <property type="evidence" value="ECO:0007669"/>
    <property type="project" value="InterPro"/>
</dbReference>
<dbReference type="PROSITE" id="PS51257">
    <property type="entry name" value="PROKAR_LIPOPROTEIN"/>
    <property type="match status" value="1"/>
</dbReference>
<feature type="chain" id="PRO_5038731835" evidence="1">
    <location>
        <begin position="30"/>
        <end position="341"/>
    </location>
</feature>
<dbReference type="Gene3D" id="3.40.190.10">
    <property type="entry name" value="Periplasmic binding protein-like II"/>
    <property type="match status" value="2"/>
</dbReference>
<dbReference type="InterPro" id="IPR006311">
    <property type="entry name" value="TAT_signal"/>
</dbReference>
<keyword evidence="4" id="KW-1185">Reference proteome</keyword>
<protein>
    <submittedName>
        <fullName evidence="3">ABC transporter substrate-binding protein</fullName>
    </submittedName>
</protein>
<dbReference type="Proteomes" id="UP000594637">
    <property type="component" value="Chromosome"/>
</dbReference>
<organism evidence="3 4">
    <name type="scientific">Actinomyces respiraculi</name>
    <dbReference type="NCBI Taxonomy" id="2744574"/>
    <lineage>
        <taxon>Bacteria</taxon>
        <taxon>Bacillati</taxon>
        <taxon>Actinomycetota</taxon>
        <taxon>Actinomycetes</taxon>
        <taxon>Actinomycetales</taxon>
        <taxon>Actinomycetaceae</taxon>
        <taxon>Actinomyces</taxon>
    </lineage>
</organism>
<evidence type="ECO:0000259" key="2">
    <source>
        <dbReference type="Pfam" id="PF09084"/>
    </source>
</evidence>